<dbReference type="PANTHER" id="PTHR31642:SF289">
    <property type="entry name" value="SPERMIDINE HYDROXYCINNAMOYL TRANSFERASE"/>
    <property type="match status" value="1"/>
</dbReference>
<dbReference type="Gene3D" id="3.30.559.10">
    <property type="entry name" value="Chloramphenicol acetyltransferase-like domain"/>
    <property type="match status" value="2"/>
</dbReference>
<protein>
    <submittedName>
        <fullName evidence="2">Spermidine hydroxycinnamoyl transferase</fullName>
    </submittedName>
</protein>
<proteinExistence type="inferred from homology"/>
<dbReference type="InterPro" id="IPR050317">
    <property type="entry name" value="Plant_Fungal_Acyltransferase"/>
</dbReference>
<dbReference type="AlphaFoldDB" id="A0AAW0JWH4"/>
<reference evidence="2 3" key="1">
    <citation type="journal article" date="2018" name="Sci. Data">
        <title>The draft genome sequence of cork oak.</title>
        <authorList>
            <person name="Ramos A.M."/>
            <person name="Usie A."/>
            <person name="Barbosa P."/>
            <person name="Barros P.M."/>
            <person name="Capote T."/>
            <person name="Chaves I."/>
            <person name="Simoes F."/>
            <person name="Abreu I."/>
            <person name="Carrasquinho I."/>
            <person name="Faro C."/>
            <person name="Guimaraes J.B."/>
            <person name="Mendonca D."/>
            <person name="Nobrega F."/>
            <person name="Rodrigues L."/>
            <person name="Saibo N.J.M."/>
            <person name="Varela M.C."/>
            <person name="Egas C."/>
            <person name="Matos J."/>
            <person name="Miguel C.M."/>
            <person name="Oliveira M.M."/>
            <person name="Ricardo C.P."/>
            <person name="Goncalves S."/>
        </authorList>
    </citation>
    <scope>NUCLEOTIDE SEQUENCE [LARGE SCALE GENOMIC DNA]</scope>
    <source>
        <strain evidence="3">cv. HL8</strain>
    </source>
</reference>
<dbReference type="InterPro" id="IPR023213">
    <property type="entry name" value="CAT-like_dom_sf"/>
</dbReference>
<accession>A0AAW0JWH4</accession>
<keyword evidence="2" id="KW-0808">Transferase</keyword>
<dbReference type="PANTHER" id="PTHR31642">
    <property type="entry name" value="TRICHOTHECENE 3-O-ACETYLTRANSFERASE"/>
    <property type="match status" value="1"/>
</dbReference>
<comment type="similarity">
    <text evidence="1">Belongs to the plant acyltransferase family.</text>
</comment>
<dbReference type="Proteomes" id="UP000237347">
    <property type="component" value="Unassembled WGS sequence"/>
</dbReference>
<name>A0AAW0JWH4_QUESU</name>
<dbReference type="GO" id="GO:0016747">
    <property type="term" value="F:acyltransferase activity, transferring groups other than amino-acyl groups"/>
    <property type="evidence" value="ECO:0007669"/>
    <property type="project" value="TreeGrafter"/>
</dbReference>
<organism evidence="2 3">
    <name type="scientific">Quercus suber</name>
    <name type="common">Cork oak</name>
    <dbReference type="NCBI Taxonomy" id="58331"/>
    <lineage>
        <taxon>Eukaryota</taxon>
        <taxon>Viridiplantae</taxon>
        <taxon>Streptophyta</taxon>
        <taxon>Embryophyta</taxon>
        <taxon>Tracheophyta</taxon>
        <taxon>Spermatophyta</taxon>
        <taxon>Magnoliopsida</taxon>
        <taxon>eudicotyledons</taxon>
        <taxon>Gunneridae</taxon>
        <taxon>Pentapetalae</taxon>
        <taxon>rosids</taxon>
        <taxon>fabids</taxon>
        <taxon>Fagales</taxon>
        <taxon>Fagaceae</taxon>
        <taxon>Quercus</taxon>
    </lineage>
</organism>
<gene>
    <name evidence="2" type="primary">SHT_7</name>
    <name evidence="2" type="ORF">CFP56_027629</name>
</gene>
<dbReference type="EMBL" id="PKMF04000450">
    <property type="protein sequence ID" value="KAK7831148.1"/>
    <property type="molecule type" value="Genomic_DNA"/>
</dbReference>
<dbReference type="Pfam" id="PF02458">
    <property type="entry name" value="Transferase"/>
    <property type="match status" value="1"/>
</dbReference>
<sequence length="198" mass="22567">MVDGRSATHFINSWAKFSRGYNLEDVDMPFLDRIVLRSSEPVRTPRFVHIEYTTKPPVLIGRTDANEERKKETSATLLKLTKEQVQVLKRRANQDVVGVTTIRPYSRYESIAGHIWRCACKVRAVDSHNSQSTRARIGVDIHNSQSTRARIGVDIRNRLKPSLPERYFGNAISATVTPIRLYEDLLSKPLSYSAGKLR</sequence>
<evidence type="ECO:0000256" key="1">
    <source>
        <dbReference type="ARBA" id="ARBA00009861"/>
    </source>
</evidence>
<evidence type="ECO:0000313" key="2">
    <source>
        <dbReference type="EMBL" id="KAK7831148.1"/>
    </source>
</evidence>
<keyword evidence="3" id="KW-1185">Reference proteome</keyword>
<comment type="caution">
    <text evidence="2">The sequence shown here is derived from an EMBL/GenBank/DDBJ whole genome shotgun (WGS) entry which is preliminary data.</text>
</comment>
<evidence type="ECO:0000313" key="3">
    <source>
        <dbReference type="Proteomes" id="UP000237347"/>
    </source>
</evidence>